<evidence type="ECO:0000256" key="1">
    <source>
        <dbReference type="ARBA" id="ARBA00000085"/>
    </source>
</evidence>
<keyword evidence="3" id="KW-0597">Phosphoprotein</keyword>
<evidence type="ECO:0000256" key="3">
    <source>
        <dbReference type="ARBA" id="ARBA00022553"/>
    </source>
</evidence>
<dbReference type="PANTHER" id="PTHR45453">
    <property type="entry name" value="PHOSPHATE REGULON SENSOR PROTEIN PHOR"/>
    <property type="match status" value="1"/>
</dbReference>
<name>A0ABR8CPS2_9NOST</name>
<evidence type="ECO:0000259" key="7">
    <source>
        <dbReference type="PROSITE" id="PS50109"/>
    </source>
</evidence>
<evidence type="ECO:0000256" key="5">
    <source>
        <dbReference type="ARBA" id="ARBA00022777"/>
    </source>
</evidence>
<keyword evidence="4" id="KW-0808">Transferase</keyword>
<protein>
    <recommendedName>
        <fullName evidence="2">histidine kinase</fullName>
        <ecNumber evidence="2">2.7.13.3</ecNumber>
    </recommendedName>
</protein>
<dbReference type="PRINTS" id="PR00344">
    <property type="entry name" value="BCTRLSENSOR"/>
</dbReference>
<dbReference type="CDD" id="cd00075">
    <property type="entry name" value="HATPase"/>
    <property type="match status" value="1"/>
</dbReference>
<dbReference type="SMART" id="SM00387">
    <property type="entry name" value="HATPase_c"/>
    <property type="match status" value="1"/>
</dbReference>
<dbReference type="InterPro" id="IPR005467">
    <property type="entry name" value="His_kinase_dom"/>
</dbReference>
<sequence>MTLSFSLQKLEGNSGNLHQLNIQNFCQLQAEQLTSHYPILCIRIVYYNSLLKTHQEVISYNKDQLIFPPKKLAYLRSESWMKTLPHTLELEEFELPDLPEFISYVCPIGYKNQKPEYIQIIAHESLSLNLQKYVINAAILLNRYADICQENERQKLEIKLLENVLQKIGHQVRNSLSLIGLYAHNLYLGLEEICWQEQAKIICKSIEDLDTNLTDLISCGQSANLSIAPQDLRSLVVETIKYLQPLIAQKNLTISIPETSTMLLLDRLQMKQVFDNIISNAIQYSPSLATINCNWQIFNEEVLIKISDQGAGISQEDIPKIFNPFYSRRQGGTGLGLTIAKKIVLDHHGHLWAQNLPGGGAVFSIILPRK</sequence>
<evidence type="ECO:0000256" key="6">
    <source>
        <dbReference type="ARBA" id="ARBA00023012"/>
    </source>
</evidence>
<dbReference type="GO" id="GO:0016301">
    <property type="term" value="F:kinase activity"/>
    <property type="evidence" value="ECO:0007669"/>
    <property type="project" value="UniProtKB-KW"/>
</dbReference>
<dbReference type="Proteomes" id="UP000607281">
    <property type="component" value="Unassembled WGS sequence"/>
</dbReference>
<dbReference type="InterPro" id="IPR003594">
    <property type="entry name" value="HATPase_dom"/>
</dbReference>
<evidence type="ECO:0000256" key="2">
    <source>
        <dbReference type="ARBA" id="ARBA00012438"/>
    </source>
</evidence>
<dbReference type="Pfam" id="PF02518">
    <property type="entry name" value="HATPase_c"/>
    <property type="match status" value="1"/>
</dbReference>
<evidence type="ECO:0000313" key="9">
    <source>
        <dbReference type="Proteomes" id="UP000607281"/>
    </source>
</evidence>
<dbReference type="PANTHER" id="PTHR45453:SF1">
    <property type="entry name" value="PHOSPHATE REGULON SENSOR PROTEIN PHOR"/>
    <property type="match status" value="1"/>
</dbReference>
<proteinExistence type="predicted"/>
<accession>A0ABR8CPS2</accession>
<dbReference type="EMBL" id="JACJRF010000007">
    <property type="protein sequence ID" value="MBD2343800.1"/>
    <property type="molecule type" value="Genomic_DNA"/>
</dbReference>
<evidence type="ECO:0000256" key="4">
    <source>
        <dbReference type="ARBA" id="ARBA00022679"/>
    </source>
</evidence>
<dbReference type="InterPro" id="IPR036890">
    <property type="entry name" value="HATPase_C_sf"/>
</dbReference>
<comment type="caution">
    <text evidence="8">The sequence shown here is derived from an EMBL/GenBank/DDBJ whole genome shotgun (WGS) entry which is preliminary data.</text>
</comment>
<dbReference type="PROSITE" id="PS50109">
    <property type="entry name" value="HIS_KIN"/>
    <property type="match status" value="1"/>
</dbReference>
<comment type="catalytic activity">
    <reaction evidence="1">
        <text>ATP + protein L-histidine = ADP + protein N-phospho-L-histidine.</text>
        <dbReference type="EC" id="2.7.13.3"/>
    </reaction>
</comment>
<dbReference type="EC" id="2.7.13.3" evidence="2"/>
<keyword evidence="5 8" id="KW-0418">Kinase</keyword>
<dbReference type="Gene3D" id="3.30.565.10">
    <property type="entry name" value="Histidine kinase-like ATPase, C-terminal domain"/>
    <property type="match status" value="1"/>
</dbReference>
<dbReference type="InterPro" id="IPR050351">
    <property type="entry name" value="BphY/WalK/GraS-like"/>
</dbReference>
<organism evidence="8 9">
    <name type="scientific">Anabaena subtropica FACHB-260</name>
    <dbReference type="NCBI Taxonomy" id="2692884"/>
    <lineage>
        <taxon>Bacteria</taxon>
        <taxon>Bacillati</taxon>
        <taxon>Cyanobacteriota</taxon>
        <taxon>Cyanophyceae</taxon>
        <taxon>Nostocales</taxon>
        <taxon>Nostocaceae</taxon>
        <taxon>Anabaena</taxon>
    </lineage>
</organism>
<dbReference type="RefSeq" id="WP_190406265.1">
    <property type="nucleotide sequence ID" value="NZ_JACJRF010000007.1"/>
</dbReference>
<keyword evidence="6" id="KW-0902">Two-component regulatory system</keyword>
<feature type="domain" description="Histidine kinase" evidence="7">
    <location>
        <begin position="167"/>
        <end position="370"/>
    </location>
</feature>
<evidence type="ECO:0000313" key="8">
    <source>
        <dbReference type="EMBL" id="MBD2343800.1"/>
    </source>
</evidence>
<keyword evidence="9" id="KW-1185">Reference proteome</keyword>
<dbReference type="SUPFAM" id="SSF55874">
    <property type="entry name" value="ATPase domain of HSP90 chaperone/DNA topoisomerase II/histidine kinase"/>
    <property type="match status" value="1"/>
</dbReference>
<dbReference type="InterPro" id="IPR004358">
    <property type="entry name" value="Sig_transdc_His_kin-like_C"/>
</dbReference>
<reference evidence="8 9" key="1">
    <citation type="journal article" date="2020" name="ISME J.">
        <title>Comparative genomics reveals insights into cyanobacterial evolution and habitat adaptation.</title>
        <authorList>
            <person name="Chen M.Y."/>
            <person name="Teng W.K."/>
            <person name="Zhao L."/>
            <person name="Hu C.X."/>
            <person name="Zhou Y.K."/>
            <person name="Han B.P."/>
            <person name="Song L.R."/>
            <person name="Shu W.S."/>
        </authorList>
    </citation>
    <scope>NUCLEOTIDE SEQUENCE [LARGE SCALE GENOMIC DNA]</scope>
    <source>
        <strain evidence="8 9">FACHB-260</strain>
    </source>
</reference>
<gene>
    <name evidence="8" type="ORF">H6G18_06520</name>
</gene>